<evidence type="ECO:0000313" key="9">
    <source>
        <dbReference type="Proteomes" id="UP001152875"/>
    </source>
</evidence>
<evidence type="ECO:0000256" key="5">
    <source>
        <dbReference type="ARBA" id="ARBA00023136"/>
    </source>
</evidence>
<gene>
    <name evidence="8" type="ORF">NOL13_08840</name>
</gene>
<comment type="caution">
    <text evidence="8">The sequence shown here is derived from an EMBL/GenBank/DDBJ whole genome shotgun (WGS) entry which is preliminary data.</text>
</comment>
<keyword evidence="5" id="KW-0472">Membrane</keyword>
<evidence type="ECO:0000256" key="1">
    <source>
        <dbReference type="ARBA" id="ARBA00004651"/>
    </source>
</evidence>
<evidence type="ECO:0000256" key="6">
    <source>
        <dbReference type="SAM" id="MobiDB-lite"/>
    </source>
</evidence>
<dbReference type="PANTHER" id="PTHR37937">
    <property type="entry name" value="CONJUGATIVE TRANSFER: DNA TRANSPORT"/>
    <property type="match status" value="1"/>
</dbReference>
<sequence>MKRQFEALSWSEWTWQRPFSEEDVRSLLGQLVGLSRRKAIVFEVRIKQNKVRYLLGTEETDKIYVQNLIKSHRKIQFSKAPKREVVSVARMVEIKQSHYALQTQSMEDMIRSVLALSKAVQTDEEIVIQLILGQGLPPKPEPKQLPNLSARWYQVITNNIPELSENSKKLMRQKLRQATFRCEIRVGVSSRSILRSKEFFASLTSSFRMLETTAQINLKSISASKIQTAQAPWSYPYSLAISDLASFLLLPIGEEKMFGVPAIHPKLTTPPLGYNLEKNTARSLAQTIESQPRPIQITSQSAKKHCMWLGSTGCGKTTAMSHLILSDIRSRNHSVVVIDAKGQLTHEILERTPPEHDQDIVVISPTSKRLVGINPFELTKQGIEPEVIADYLLELFKGLYPDHFGIYSLDILSHSFLTLARTPNATLAMLPSLLTNKHFRQKILKDLKDPIGLEAFWNWFELLSEAQRHQMLNPILNKFRQFLLRPQLRAMLGQAQPKISLAEIFKSRKIVLIPLNKAIIGSESAKLIGSLITSMLWMLILRQSAIEPSKRQSVFVYIDETPSFLGIPNANLDEALSQSRQFNVGWNIGFQHLAQLSPQLKAGIESNVANKIVFGLNLNEAREMAKSTLELEKEDFYSLPPFWAYIRTEVSPNTYRWIIGKTFPPSPKIRDSRAPYLNGLTKYGQNMADLEQEFQQWNTEKVTSKTSESHVDLANLGRKKRSNRSSNRASEENPADSDKSG</sequence>
<dbReference type="Gene3D" id="3.40.50.300">
    <property type="entry name" value="P-loop containing nucleotide triphosphate hydrolases"/>
    <property type="match status" value="2"/>
</dbReference>
<keyword evidence="4" id="KW-1133">Transmembrane helix</keyword>
<dbReference type="Proteomes" id="UP001152875">
    <property type="component" value="Unassembled WGS sequence"/>
</dbReference>
<dbReference type="SUPFAM" id="SSF52540">
    <property type="entry name" value="P-loop containing nucleoside triphosphate hydrolases"/>
    <property type="match status" value="1"/>
</dbReference>
<dbReference type="PANTHER" id="PTHR37937:SF1">
    <property type="entry name" value="CONJUGATIVE TRANSFER: DNA TRANSPORT"/>
    <property type="match status" value="1"/>
</dbReference>
<dbReference type="RefSeq" id="WP_277944629.1">
    <property type="nucleotide sequence ID" value="NZ_JANFMO010000025.1"/>
</dbReference>
<protein>
    <submittedName>
        <fullName evidence="8">Type IV secretion system DNA-binding domain-containing protein</fullName>
    </submittedName>
</protein>
<dbReference type="InterPro" id="IPR051539">
    <property type="entry name" value="T4SS-coupling_protein"/>
</dbReference>
<dbReference type="AlphaFoldDB" id="A0A9X4RV18"/>
<dbReference type="InterPro" id="IPR019476">
    <property type="entry name" value="T4SS_TraD_DNA-bd"/>
</dbReference>
<dbReference type="EMBL" id="JANFMP010000027">
    <property type="protein sequence ID" value="MDG4527486.1"/>
    <property type="molecule type" value="Genomic_DNA"/>
</dbReference>
<evidence type="ECO:0000313" key="8">
    <source>
        <dbReference type="EMBL" id="MDG4527486.1"/>
    </source>
</evidence>
<dbReference type="InterPro" id="IPR027417">
    <property type="entry name" value="P-loop_NTPase"/>
</dbReference>
<organism evidence="8 9">
    <name type="scientific">Streptococcus suis</name>
    <dbReference type="NCBI Taxonomy" id="1307"/>
    <lineage>
        <taxon>Bacteria</taxon>
        <taxon>Bacillati</taxon>
        <taxon>Bacillota</taxon>
        <taxon>Bacilli</taxon>
        <taxon>Lactobacillales</taxon>
        <taxon>Streptococcaceae</taxon>
        <taxon>Streptococcus</taxon>
    </lineage>
</organism>
<keyword evidence="2" id="KW-1003">Cell membrane</keyword>
<proteinExistence type="predicted"/>
<dbReference type="GO" id="GO:0005886">
    <property type="term" value="C:plasma membrane"/>
    <property type="evidence" value="ECO:0007669"/>
    <property type="project" value="UniProtKB-SubCell"/>
</dbReference>
<accession>A0A9X4RV18</accession>
<dbReference type="Pfam" id="PF10412">
    <property type="entry name" value="TrwB_AAD_bind"/>
    <property type="match status" value="1"/>
</dbReference>
<evidence type="ECO:0000256" key="4">
    <source>
        <dbReference type="ARBA" id="ARBA00022989"/>
    </source>
</evidence>
<evidence type="ECO:0000256" key="2">
    <source>
        <dbReference type="ARBA" id="ARBA00022475"/>
    </source>
</evidence>
<name>A0A9X4RV18_STRSU</name>
<comment type="subcellular location">
    <subcellularLocation>
        <location evidence="1">Cell membrane</location>
        <topology evidence="1">Multi-pass membrane protein</topology>
    </subcellularLocation>
</comment>
<evidence type="ECO:0000256" key="3">
    <source>
        <dbReference type="ARBA" id="ARBA00022692"/>
    </source>
</evidence>
<dbReference type="CDD" id="cd01127">
    <property type="entry name" value="TrwB_TraG_TraD_VirD4"/>
    <property type="match status" value="2"/>
</dbReference>
<dbReference type="GO" id="GO:0003677">
    <property type="term" value="F:DNA binding"/>
    <property type="evidence" value="ECO:0007669"/>
    <property type="project" value="UniProtKB-KW"/>
</dbReference>
<evidence type="ECO:0000259" key="7">
    <source>
        <dbReference type="Pfam" id="PF10412"/>
    </source>
</evidence>
<keyword evidence="8" id="KW-0238">DNA-binding</keyword>
<feature type="region of interest" description="Disordered" evidence="6">
    <location>
        <begin position="700"/>
        <end position="741"/>
    </location>
</feature>
<keyword evidence="3" id="KW-0812">Transmembrane</keyword>
<feature type="domain" description="Type IV secretion system coupling protein TraD DNA-binding" evidence="7">
    <location>
        <begin position="296"/>
        <end position="627"/>
    </location>
</feature>
<reference evidence="8" key="1">
    <citation type="submission" date="2022-07" db="EMBL/GenBank/DDBJ databases">
        <title>Whole Genome Sequencing of Streptococcus suis.</title>
        <authorList>
            <person name="Dai X."/>
            <person name="Huang J."/>
            <person name="Wang L."/>
        </authorList>
    </citation>
    <scope>NUCLEOTIDE SEQUENCE</scope>
    <source>
        <strain evidence="8">XNB2</strain>
    </source>
</reference>